<dbReference type="InterPro" id="IPR036864">
    <property type="entry name" value="Zn2-C6_fun-type_DNA-bd_sf"/>
</dbReference>
<dbReference type="PANTHER" id="PTHR37540:SF5">
    <property type="entry name" value="TRANSCRIPTION FACTOR DOMAIN-CONTAINING PROTEIN"/>
    <property type="match status" value="1"/>
</dbReference>
<evidence type="ECO:0000256" key="1">
    <source>
        <dbReference type="ARBA" id="ARBA00023242"/>
    </source>
</evidence>
<dbReference type="Pfam" id="PF00172">
    <property type="entry name" value="Zn_clus"/>
    <property type="match status" value="1"/>
</dbReference>
<accession>A0AAW0QDJ8</accession>
<dbReference type="GO" id="GO:0000981">
    <property type="term" value="F:DNA-binding transcription factor activity, RNA polymerase II-specific"/>
    <property type="evidence" value="ECO:0007669"/>
    <property type="project" value="InterPro"/>
</dbReference>
<dbReference type="InterPro" id="IPR001138">
    <property type="entry name" value="Zn2Cys6_DnaBD"/>
</dbReference>
<feature type="region of interest" description="Disordered" evidence="2">
    <location>
        <begin position="40"/>
        <end position="64"/>
    </location>
</feature>
<gene>
    <name evidence="4" type="ORF">PG999_011684</name>
</gene>
<dbReference type="GO" id="GO:0008270">
    <property type="term" value="F:zinc ion binding"/>
    <property type="evidence" value="ECO:0007669"/>
    <property type="project" value="InterPro"/>
</dbReference>
<evidence type="ECO:0000256" key="2">
    <source>
        <dbReference type="SAM" id="MobiDB-lite"/>
    </source>
</evidence>
<keyword evidence="5" id="KW-1185">Reference proteome</keyword>
<protein>
    <recommendedName>
        <fullName evidence="3">Zn(2)-C6 fungal-type domain-containing protein</fullName>
    </recommendedName>
</protein>
<proteinExistence type="predicted"/>
<evidence type="ECO:0000259" key="3">
    <source>
        <dbReference type="PROSITE" id="PS50048"/>
    </source>
</evidence>
<dbReference type="EMBL" id="JAQQWP010000009">
    <property type="protein sequence ID" value="KAK8101310.1"/>
    <property type="molecule type" value="Genomic_DNA"/>
</dbReference>
<sequence length="482" mass="53540">MRRTLRRSCEACAKSKLSCDLRTPQCSRCLKRKAACSYANEPLSSSPDGQSPTGSLDSPGRGHDWGPAHEAVPVLSVRSGTPGSPSSEQLIVSLPTSIASLDPFDSFPRTRLPRQHVQRLIHHFLSKIAFQYYPLDLSADSNPFIVSWWPVALEDPALFHVSLQTASLDDELAAQKGFPVSEMLMADSLSLVRQKVQNPTSAIEDATMDSVVTLAAIEHGKGNFQISNLHITGIIRMVKMRGGINELKHASPLTARMVAWVCMIVTGTPQFPAQDDEGCGDGLSPISQWRCTPIEPEPLSVQAPDLEPRIHSIVARLNQVVRESQTGGLSTTDLHDLTCYVIHRLLLLPSETGQYSQSSVMSECVRHAMVLYMFVIHGPTYFPHTAMLNSITPQLRSGLETMFAMDRKYDELILWLVSVGLVASVDTAEYQWFRERAAESTLVLGLYTWEDVLAHMKVVLWLDTPLGSSFRRKWEELLFNTN</sequence>
<name>A0AAW0QDJ8_9PEZI</name>
<dbReference type="Proteomes" id="UP001392437">
    <property type="component" value="Unassembled WGS sequence"/>
</dbReference>
<keyword evidence="1" id="KW-0539">Nucleus</keyword>
<organism evidence="4 5">
    <name type="scientific">Apiospora kogelbergensis</name>
    <dbReference type="NCBI Taxonomy" id="1337665"/>
    <lineage>
        <taxon>Eukaryota</taxon>
        <taxon>Fungi</taxon>
        <taxon>Dikarya</taxon>
        <taxon>Ascomycota</taxon>
        <taxon>Pezizomycotina</taxon>
        <taxon>Sordariomycetes</taxon>
        <taxon>Xylariomycetidae</taxon>
        <taxon>Amphisphaeriales</taxon>
        <taxon>Apiosporaceae</taxon>
        <taxon>Apiospora</taxon>
    </lineage>
</organism>
<evidence type="ECO:0000313" key="4">
    <source>
        <dbReference type="EMBL" id="KAK8101310.1"/>
    </source>
</evidence>
<reference evidence="4 5" key="1">
    <citation type="submission" date="2023-01" db="EMBL/GenBank/DDBJ databases">
        <title>Analysis of 21 Apiospora genomes using comparative genomics revels a genus with tremendous synthesis potential of carbohydrate active enzymes and secondary metabolites.</title>
        <authorList>
            <person name="Sorensen T."/>
        </authorList>
    </citation>
    <scope>NUCLEOTIDE SEQUENCE [LARGE SCALE GENOMIC DNA]</scope>
    <source>
        <strain evidence="4 5">CBS 117206</strain>
    </source>
</reference>
<dbReference type="PROSITE" id="PS00463">
    <property type="entry name" value="ZN2_CY6_FUNGAL_1"/>
    <property type="match status" value="1"/>
</dbReference>
<dbReference type="CDD" id="cd00067">
    <property type="entry name" value="GAL4"/>
    <property type="match status" value="1"/>
</dbReference>
<dbReference type="PROSITE" id="PS50048">
    <property type="entry name" value="ZN2_CY6_FUNGAL_2"/>
    <property type="match status" value="1"/>
</dbReference>
<feature type="domain" description="Zn(2)-C6 fungal-type" evidence="3">
    <location>
        <begin position="8"/>
        <end position="38"/>
    </location>
</feature>
<dbReference type="AlphaFoldDB" id="A0AAW0QDJ8"/>
<dbReference type="SMART" id="SM00066">
    <property type="entry name" value="GAL4"/>
    <property type="match status" value="1"/>
</dbReference>
<dbReference type="PANTHER" id="PTHR37540">
    <property type="entry name" value="TRANSCRIPTION FACTOR (ACR-2), PUTATIVE-RELATED-RELATED"/>
    <property type="match status" value="1"/>
</dbReference>
<dbReference type="Gene3D" id="4.10.240.10">
    <property type="entry name" value="Zn(2)-C6 fungal-type DNA-binding domain"/>
    <property type="match status" value="1"/>
</dbReference>
<dbReference type="SUPFAM" id="SSF57701">
    <property type="entry name" value="Zn2/Cys6 DNA-binding domain"/>
    <property type="match status" value="1"/>
</dbReference>
<comment type="caution">
    <text evidence="4">The sequence shown here is derived from an EMBL/GenBank/DDBJ whole genome shotgun (WGS) entry which is preliminary data.</text>
</comment>
<feature type="compositionally biased region" description="Polar residues" evidence="2">
    <location>
        <begin position="42"/>
        <end position="56"/>
    </location>
</feature>
<evidence type="ECO:0000313" key="5">
    <source>
        <dbReference type="Proteomes" id="UP001392437"/>
    </source>
</evidence>